<keyword evidence="1 5" id="KW-0378">Hydrolase</keyword>
<feature type="compositionally biased region" description="Low complexity" evidence="3">
    <location>
        <begin position="26"/>
        <end position="48"/>
    </location>
</feature>
<evidence type="ECO:0000256" key="3">
    <source>
        <dbReference type="SAM" id="MobiDB-lite"/>
    </source>
</evidence>
<dbReference type="Pfam" id="PF01048">
    <property type="entry name" value="PNP_UDP_1"/>
    <property type="match status" value="1"/>
</dbReference>
<feature type="region of interest" description="Disordered" evidence="3">
    <location>
        <begin position="13"/>
        <end position="48"/>
    </location>
</feature>
<comment type="pathway">
    <text evidence="1">Quinol/quinone metabolism; menaquinone biosynthesis.</text>
</comment>
<organism evidence="5 6">
    <name type="scientific">Streptomyces alkaliterrae</name>
    <dbReference type="NCBI Taxonomy" id="2213162"/>
    <lineage>
        <taxon>Bacteria</taxon>
        <taxon>Bacillati</taxon>
        <taxon>Actinomycetota</taxon>
        <taxon>Actinomycetes</taxon>
        <taxon>Kitasatosporales</taxon>
        <taxon>Streptomycetaceae</taxon>
        <taxon>Streptomyces</taxon>
    </lineage>
</organism>
<dbReference type="GO" id="GO:0009234">
    <property type="term" value="P:menaquinone biosynthetic process"/>
    <property type="evidence" value="ECO:0007669"/>
    <property type="project" value="UniProtKB-UniRule"/>
</dbReference>
<keyword evidence="5" id="KW-0326">Glycosidase</keyword>
<dbReference type="GO" id="GO:0019284">
    <property type="term" value="P:L-methionine salvage from S-adenosylmethionine"/>
    <property type="evidence" value="ECO:0007669"/>
    <property type="project" value="TreeGrafter"/>
</dbReference>
<comment type="caution">
    <text evidence="5">The sequence shown here is derived from an EMBL/GenBank/DDBJ whole genome shotgun (WGS) entry which is preliminary data.</text>
</comment>
<dbReference type="HAMAP" id="MF_00991">
    <property type="entry name" value="MqnB"/>
    <property type="match status" value="1"/>
</dbReference>
<dbReference type="GO" id="GO:0009116">
    <property type="term" value="P:nucleoside metabolic process"/>
    <property type="evidence" value="ECO:0007669"/>
    <property type="project" value="InterPro"/>
</dbReference>
<dbReference type="UniPathway" id="UPA00079"/>
<dbReference type="GO" id="GO:0008782">
    <property type="term" value="F:adenosylhomocysteine nucleosidase activity"/>
    <property type="evidence" value="ECO:0007669"/>
    <property type="project" value="TreeGrafter"/>
</dbReference>
<dbReference type="GO" id="GO:0008930">
    <property type="term" value="F:methylthioadenosine nucleosidase activity"/>
    <property type="evidence" value="ECO:0007669"/>
    <property type="project" value="TreeGrafter"/>
</dbReference>
<dbReference type="InterPro" id="IPR035994">
    <property type="entry name" value="Nucleoside_phosphorylase_sf"/>
</dbReference>
<feature type="compositionally biased region" description="Basic and acidic residues" evidence="3">
    <location>
        <begin position="13"/>
        <end position="25"/>
    </location>
</feature>
<dbReference type="GO" id="GO:0005829">
    <property type="term" value="C:cytosol"/>
    <property type="evidence" value="ECO:0007669"/>
    <property type="project" value="TreeGrafter"/>
</dbReference>
<dbReference type="InterPro" id="IPR019963">
    <property type="entry name" value="FL_hydrolase_MqnB"/>
</dbReference>
<comment type="function">
    <text evidence="1">Catalyzes the hydrolysis of futalosine (FL) to dehypoxanthine futalosine (DHFL) and hypoxanthine, a step in the biosynthesis of menaquinone (MK, vitamin K2).</text>
</comment>
<evidence type="ECO:0000259" key="4">
    <source>
        <dbReference type="Pfam" id="PF01048"/>
    </source>
</evidence>
<accession>A0A7W3ZP34</accession>
<dbReference type="PANTHER" id="PTHR46832:SF2">
    <property type="entry name" value="FUTALOSINE HYDROLASE"/>
    <property type="match status" value="1"/>
</dbReference>
<proteinExistence type="inferred from homology"/>
<evidence type="ECO:0000313" key="5">
    <source>
        <dbReference type="EMBL" id="MBB1255087.1"/>
    </source>
</evidence>
<reference evidence="6" key="1">
    <citation type="submission" date="2020-05" db="EMBL/GenBank/DDBJ databases">
        <title>Classification of alakaliphilic streptomycetes isolated from an alkaline soil next to Lonar Crater, India and a proposal for the recognition of Streptomyces alkaliterrae sp. nov.</title>
        <authorList>
            <person name="Golinska P."/>
        </authorList>
    </citation>
    <scope>NUCLEOTIDE SEQUENCE [LARGE SCALE GENOMIC DNA]</scope>
    <source>
        <strain evidence="6">OF3</strain>
    </source>
</reference>
<keyword evidence="1" id="KW-0474">Menaquinone biosynthesis</keyword>
<name>A0A7W3ZP34_9ACTN</name>
<dbReference type="InterPro" id="IPR000845">
    <property type="entry name" value="Nucleoside_phosphorylase_d"/>
</dbReference>
<dbReference type="AlphaFoldDB" id="A0A7W3ZP34"/>
<dbReference type="NCBIfam" id="TIGR03664">
    <property type="entry name" value="fut_nucase"/>
    <property type="match status" value="1"/>
</dbReference>
<feature type="domain" description="Nucleoside phosphorylase" evidence="4">
    <location>
        <begin position="47"/>
        <end position="227"/>
    </location>
</feature>
<dbReference type="PANTHER" id="PTHR46832">
    <property type="entry name" value="5'-METHYLTHIOADENOSINE/S-ADENOSYLHOMOCYSTEINE NUCLEOSIDASE"/>
    <property type="match status" value="1"/>
</dbReference>
<comment type="catalytic activity">
    <reaction evidence="1">
        <text>futalosine + H2O = dehypoxanthine futalosine + hypoxanthine</text>
        <dbReference type="Rhea" id="RHEA:25904"/>
        <dbReference type="ChEBI" id="CHEBI:15377"/>
        <dbReference type="ChEBI" id="CHEBI:17368"/>
        <dbReference type="ChEBI" id="CHEBI:58863"/>
        <dbReference type="ChEBI" id="CHEBI:58864"/>
        <dbReference type="EC" id="3.2.2.26"/>
    </reaction>
</comment>
<dbReference type="NCBIfam" id="NF006087">
    <property type="entry name" value="PRK08236.1"/>
    <property type="match status" value="1"/>
</dbReference>
<protein>
    <recommendedName>
        <fullName evidence="1 2">Futalosine hydrolase</fullName>
        <shortName evidence="1">FL hydrolase</shortName>
        <ecNumber evidence="1 2">3.2.2.26</ecNumber>
    </recommendedName>
    <alternativeName>
        <fullName evidence="1">Futalosine nucleosidase</fullName>
    </alternativeName>
    <alternativeName>
        <fullName evidence="1">Menaquinone biosynthetic enzyme MqnB</fullName>
    </alternativeName>
</protein>
<dbReference type="RefSeq" id="WP_181354831.1">
    <property type="nucleotide sequence ID" value="NZ_JABJWZ010000167.1"/>
</dbReference>
<dbReference type="Proteomes" id="UP000525686">
    <property type="component" value="Unassembled WGS sequence"/>
</dbReference>
<dbReference type="EC" id="3.2.2.26" evidence="1 2"/>
<gene>
    <name evidence="1" type="primary">mqnB</name>
    <name evidence="5" type="ORF">H3146_17275</name>
</gene>
<evidence type="ECO:0000256" key="1">
    <source>
        <dbReference type="HAMAP-Rule" id="MF_00991"/>
    </source>
</evidence>
<comment type="similarity">
    <text evidence="1">Belongs to the PNP/UDP phosphorylase family. Futalosine hydrolase subfamily.</text>
</comment>
<dbReference type="Gene3D" id="3.40.50.1580">
    <property type="entry name" value="Nucleoside phosphorylase domain"/>
    <property type="match status" value="1"/>
</dbReference>
<dbReference type="SUPFAM" id="SSF53167">
    <property type="entry name" value="Purine and uridine phosphorylases"/>
    <property type="match status" value="1"/>
</dbReference>
<sequence>MRVLVVTAVPAEREAVTRGCRRAEPPADSAADPPSDSRSGPPSGPPDVVVVAAGVGPAAAAAGTARALALAERDGRPFGLVVSAGIGGGFAPHVDGPLVATAIIAADLGAQTHDGFASLTELGFGTDRHPVPLALAGAVAKAAGAVLGPVLTVSTATGTAERAAELAARHPGAVGEAMEGFGVAEAATALRLPALEIRTVSNSVGPRDRAAWRVHDALEELSDAFTRVMPVLADWREGEST</sequence>
<dbReference type="EMBL" id="JABJWZ010000167">
    <property type="protein sequence ID" value="MBB1255087.1"/>
    <property type="molecule type" value="Genomic_DNA"/>
</dbReference>
<evidence type="ECO:0000256" key="2">
    <source>
        <dbReference type="NCBIfam" id="TIGR03664"/>
    </source>
</evidence>
<evidence type="ECO:0000313" key="6">
    <source>
        <dbReference type="Proteomes" id="UP000525686"/>
    </source>
</evidence>